<evidence type="ECO:0000256" key="8">
    <source>
        <dbReference type="ARBA" id="ARBA00023242"/>
    </source>
</evidence>
<evidence type="ECO:0000256" key="7">
    <source>
        <dbReference type="ARBA" id="ARBA00023187"/>
    </source>
</evidence>
<dbReference type="Pfam" id="PF00076">
    <property type="entry name" value="RRM_1"/>
    <property type="match status" value="2"/>
</dbReference>
<dbReference type="EMBL" id="KZ819634">
    <property type="protein sequence ID" value="PWN94241.1"/>
    <property type="molecule type" value="Genomic_DNA"/>
</dbReference>
<sequence>MASSSSKTPPSPSLYVRNIPSKIKKPELRRQLYCLFNVYGKVIDVVATRRDSMRGQAFVVFRDLASSTSALRALDGFDFYGSALALDYARSKSKASVIEELGPEALFDPNVLASMKGDPSSSKSASKAKVTFSSAAADLQSREKKRARDEAKSRNGGVAADGDDEEGEDDDAEAGLGDQGQEEEEGDEARAGKRRKSEAVAALEEQSDSGEEMEMGDSDEEEDLGAPLPAPGSVPNNLLFCGELPSDVSEDQLGVLFQQHTGFKDVQLLPASQERGAFAFVEFHSSKLAGAAREALDGFQLGPEKRLDVKWAKRA</sequence>
<dbReference type="InterPro" id="IPR035979">
    <property type="entry name" value="RBD_domain_sf"/>
</dbReference>
<dbReference type="SUPFAM" id="SSF54928">
    <property type="entry name" value="RNA-binding domain, RBD"/>
    <property type="match status" value="2"/>
</dbReference>
<dbReference type="PROSITE" id="PS50102">
    <property type="entry name" value="RRM"/>
    <property type="match status" value="2"/>
</dbReference>
<evidence type="ECO:0000256" key="1">
    <source>
        <dbReference type="ARBA" id="ARBA00004123"/>
    </source>
</evidence>
<feature type="domain" description="RRM" evidence="12">
    <location>
        <begin position="237"/>
        <end position="314"/>
    </location>
</feature>
<evidence type="ECO:0000256" key="4">
    <source>
        <dbReference type="ARBA" id="ARBA00022728"/>
    </source>
</evidence>
<keyword evidence="14" id="KW-1185">Reference proteome</keyword>
<dbReference type="SMART" id="SM00360">
    <property type="entry name" value="RRM"/>
    <property type="match status" value="2"/>
</dbReference>
<keyword evidence="5" id="KW-0677">Repeat</keyword>
<evidence type="ECO:0000313" key="14">
    <source>
        <dbReference type="Proteomes" id="UP000245768"/>
    </source>
</evidence>
<feature type="compositionally biased region" description="Low complexity" evidence="11">
    <location>
        <begin position="115"/>
        <end position="137"/>
    </location>
</feature>
<dbReference type="AlphaFoldDB" id="A0A316YYH9"/>
<evidence type="ECO:0000256" key="5">
    <source>
        <dbReference type="ARBA" id="ARBA00022737"/>
    </source>
</evidence>
<dbReference type="GO" id="GO:0003723">
    <property type="term" value="F:RNA binding"/>
    <property type="evidence" value="ECO:0007669"/>
    <property type="project" value="UniProtKB-UniRule"/>
</dbReference>
<protein>
    <submittedName>
        <fullName evidence="13">RNA-binding domain-containing protein</fullName>
    </submittedName>
</protein>
<organism evidence="13 14">
    <name type="scientific">Acaromyces ingoldii</name>
    <dbReference type="NCBI Taxonomy" id="215250"/>
    <lineage>
        <taxon>Eukaryota</taxon>
        <taxon>Fungi</taxon>
        <taxon>Dikarya</taxon>
        <taxon>Basidiomycota</taxon>
        <taxon>Ustilaginomycotina</taxon>
        <taxon>Exobasidiomycetes</taxon>
        <taxon>Exobasidiales</taxon>
        <taxon>Cryptobasidiaceae</taxon>
        <taxon>Acaromyces</taxon>
    </lineage>
</organism>
<dbReference type="Gene3D" id="3.30.70.330">
    <property type="match status" value="2"/>
</dbReference>
<dbReference type="GO" id="GO:0005681">
    <property type="term" value="C:spliceosomal complex"/>
    <property type="evidence" value="ECO:0007669"/>
    <property type="project" value="UniProtKB-KW"/>
</dbReference>
<feature type="compositionally biased region" description="Acidic residues" evidence="11">
    <location>
        <begin position="161"/>
        <end position="173"/>
    </location>
</feature>
<evidence type="ECO:0000256" key="6">
    <source>
        <dbReference type="ARBA" id="ARBA00022884"/>
    </source>
</evidence>
<keyword evidence="4" id="KW-0747">Spliceosome</keyword>
<comment type="subcellular location">
    <subcellularLocation>
        <location evidence="1">Nucleus</location>
    </subcellularLocation>
</comment>
<keyword evidence="9" id="KW-0687">Ribonucleoprotein</keyword>
<dbReference type="CDD" id="cd12246">
    <property type="entry name" value="RRM1_U1A_like"/>
    <property type="match status" value="1"/>
</dbReference>
<dbReference type="OrthoDB" id="277802at2759"/>
<feature type="region of interest" description="Disordered" evidence="11">
    <location>
        <begin position="115"/>
        <end position="234"/>
    </location>
</feature>
<keyword evidence="3" id="KW-0507">mRNA processing</keyword>
<dbReference type="GeneID" id="37041424"/>
<evidence type="ECO:0000256" key="10">
    <source>
        <dbReference type="PROSITE-ProRule" id="PRU00176"/>
    </source>
</evidence>
<evidence type="ECO:0000256" key="11">
    <source>
        <dbReference type="SAM" id="MobiDB-lite"/>
    </source>
</evidence>
<evidence type="ECO:0000256" key="2">
    <source>
        <dbReference type="ARBA" id="ARBA00007243"/>
    </source>
</evidence>
<keyword evidence="6 10" id="KW-0694">RNA-binding</keyword>
<comment type="similarity">
    <text evidence="2">Belongs to the RRM U1 A/B'' family.</text>
</comment>
<dbReference type="GO" id="GO:0008380">
    <property type="term" value="P:RNA splicing"/>
    <property type="evidence" value="ECO:0007669"/>
    <property type="project" value="UniProtKB-KW"/>
</dbReference>
<evidence type="ECO:0000256" key="3">
    <source>
        <dbReference type="ARBA" id="ARBA00022664"/>
    </source>
</evidence>
<dbReference type="GO" id="GO:0006397">
    <property type="term" value="P:mRNA processing"/>
    <property type="evidence" value="ECO:0007669"/>
    <property type="project" value="UniProtKB-KW"/>
</dbReference>
<dbReference type="InterPro" id="IPR012677">
    <property type="entry name" value="Nucleotide-bd_a/b_plait_sf"/>
</dbReference>
<dbReference type="CDD" id="cd12247">
    <property type="entry name" value="RRM2_U1A_like"/>
    <property type="match status" value="1"/>
</dbReference>
<reference evidence="13 14" key="1">
    <citation type="journal article" date="2018" name="Mol. Biol. Evol.">
        <title>Broad Genomic Sampling Reveals a Smut Pathogenic Ancestry of the Fungal Clade Ustilaginomycotina.</title>
        <authorList>
            <person name="Kijpornyongpan T."/>
            <person name="Mondo S.J."/>
            <person name="Barry K."/>
            <person name="Sandor L."/>
            <person name="Lee J."/>
            <person name="Lipzen A."/>
            <person name="Pangilinan J."/>
            <person name="LaButti K."/>
            <person name="Hainaut M."/>
            <person name="Henrissat B."/>
            <person name="Grigoriev I.V."/>
            <person name="Spatafora J.W."/>
            <person name="Aime M.C."/>
        </authorList>
    </citation>
    <scope>NUCLEOTIDE SEQUENCE [LARGE SCALE GENOMIC DNA]</scope>
    <source>
        <strain evidence="13 14">MCA 4198</strain>
    </source>
</reference>
<accession>A0A316YYH9</accession>
<feature type="compositionally biased region" description="Acidic residues" evidence="11">
    <location>
        <begin position="205"/>
        <end position="224"/>
    </location>
</feature>
<evidence type="ECO:0000256" key="9">
    <source>
        <dbReference type="ARBA" id="ARBA00023274"/>
    </source>
</evidence>
<proteinExistence type="inferred from homology"/>
<dbReference type="PANTHER" id="PTHR10501">
    <property type="entry name" value="U1 SMALL NUCLEAR RIBONUCLEOPROTEIN A/U2 SMALL NUCLEAR RIBONUCLEOPROTEIN B"/>
    <property type="match status" value="1"/>
</dbReference>
<feature type="domain" description="RRM" evidence="12">
    <location>
        <begin position="12"/>
        <end position="91"/>
    </location>
</feature>
<dbReference type="InParanoid" id="A0A316YYH9"/>
<feature type="compositionally biased region" description="Basic and acidic residues" evidence="11">
    <location>
        <begin position="140"/>
        <end position="153"/>
    </location>
</feature>
<dbReference type="GO" id="GO:0030532">
    <property type="term" value="C:small nuclear ribonucleoprotein complex"/>
    <property type="evidence" value="ECO:0007669"/>
    <property type="project" value="UniProtKB-ARBA"/>
</dbReference>
<dbReference type="STRING" id="215250.A0A316YYH9"/>
<evidence type="ECO:0000313" key="13">
    <source>
        <dbReference type="EMBL" id="PWN94241.1"/>
    </source>
</evidence>
<keyword evidence="8" id="KW-0539">Nucleus</keyword>
<dbReference type="InterPro" id="IPR000504">
    <property type="entry name" value="RRM_dom"/>
</dbReference>
<keyword evidence="7" id="KW-0508">mRNA splicing</keyword>
<dbReference type="FunFam" id="3.30.70.330:FF:000029">
    <property type="entry name" value="U2 small nuclear ribonucleoprotein B"/>
    <property type="match status" value="1"/>
</dbReference>
<dbReference type="Proteomes" id="UP000245768">
    <property type="component" value="Unassembled WGS sequence"/>
</dbReference>
<dbReference type="RefSeq" id="XP_025381439.1">
    <property type="nucleotide sequence ID" value="XM_025519508.1"/>
</dbReference>
<name>A0A316YYH9_9BASI</name>
<evidence type="ECO:0000259" key="12">
    <source>
        <dbReference type="PROSITE" id="PS50102"/>
    </source>
</evidence>
<gene>
    <name evidence="13" type="ORF">FA10DRAFT_248870</name>
</gene>
<dbReference type="FunFam" id="3.30.70.330:FF:000039">
    <property type="entry name" value="U1 small nuclear ribonucleoprotein A"/>
    <property type="match status" value="1"/>
</dbReference>